<dbReference type="EMBL" id="AP005154">
    <property type="protein sequence ID" value="BAC78045.1"/>
    <property type="molecule type" value="Genomic_DNA"/>
</dbReference>
<dbReference type="GeneID" id="2653367"/>
<organism evidence="1 2">
    <name type="scientific">Escherichia phage Stx2 II</name>
    <dbReference type="NCBI Taxonomy" id="194949"/>
    <lineage>
        <taxon>Viruses</taxon>
        <taxon>Duplodnaviria</taxon>
        <taxon>Heunggongvirae</taxon>
        <taxon>Uroviricota</taxon>
        <taxon>Caudoviricetes</taxon>
        <taxon>Sepvirinae</taxon>
        <taxon>Traversvirus</taxon>
        <taxon>Traversvirus II</taxon>
    </lineage>
</organism>
<sequence length="93" mass="10753">MEEFFRHISVVTVVHFAASFTDILLNSFQHLEFILHLAHKTRCNCLFRCQTAGTGVIRPLANIFRIEYFIRRAAIRMFPFGQLEPSVQKVIAA</sequence>
<reference evidence="1 2" key="1">
    <citation type="journal article" date="2003" name="J. Bacteriol.">
        <title>Genome analysis of a novel Shiga toxin 1 (Stx1)-converting phage which is closely related to Stx2-converting phages but not to other Stx1-converting phages.</title>
        <authorList>
            <person name="Sato T."/>
            <person name="Shimizu T."/>
            <person name="Watarai M."/>
            <person name="Kobayashi M."/>
            <person name="Kano S."/>
            <person name="Hamabata T."/>
            <person name="Takeda Y."/>
            <person name="Yamasaki S."/>
        </authorList>
    </citation>
    <scope>NUCLEOTIDE SEQUENCE</scope>
    <source>
        <strain evidence="1">Stx2 phage-II</strain>
    </source>
</reference>
<accession>Q7Y2R8</accession>
<proteinExistence type="predicted"/>
<keyword evidence="2" id="KW-1185">Reference proteome</keyword>
<evidence type="ECO:0000313" key="1">
    <source>
        <dbReference type="EMBL" id="BAC78045.1"/>
    </source>
</evidence>
<name>Q7Y2R8_9CAUD</name>
<dbReference type="Proteomes" id="UP000000983">
    <property type="component" value="Segment"/>
</dbReference>
<dbReference type="KEGG" id="vg:2653367"/>
<dbReference type="RefSeq" id="NP_859308.1">
    <property type="nucleotide sequence ID" value="NC_004914.3"/>
</dbReference>
<protein>
    <submittedName>
        <fullName evidence="1">Uncharacterized protein</fullName>
    </submittedName>
</protein>
<evidence type="ECO:0000313" key="2">
    <source>
        <dbReference type="Proteomes" id="UP000000983"/>
    </source>
</evidence>